<proteinExistence type="predicted"/>
<dbReference type="Proteomes" id="UP000516437">
    <property type="component" value="Chromosome 6"/>
</dbReference>
<gene>
    <name evidence="1" type="ORF">CJ030_MR6G004326</name>
</gene>
<organism evidence="1 2">
    <name type="scientific">Morella rubra</name>
    <name type="common">Chinese bayberry</name>
    <dbReference type="NCBI Taxonomy" id="262757"/>
    <lineage>
        <taxon>Eukaryota</taxon>
        <taxon>Viridiplantae</taxon>
        <taxon>Streptophyta</taxon>
        <taxon>Embryophyta</taxon>
        <taxon>Tracheophyta</taxon>
        <taxon>Spermatophyta</taxon>
        <taxon>Magnoliopsida</taxon>
        <taxon>eudicotyledons</taxon>
        <taxon>Gunneridae</taxon>
        <taxon>Pentapetalae</taxon>
        <taxon>rosids</taxon>
        <taxon>fabids</taxon>
        <taxon>Fagales</taxon>
        <taxon>Myricaceae</taxon>
        <taxon>Morella</taxon>
    </lineage>
</organism>
<reference evidence="1 2" key="1">
    <citation type="journal article" date="2019" name="Plant Biotechnol. J.">
        <title>The red bayberry genome and genetic basis of sex determination.</title>
        <authorList>
            <person name="Jia H.M."/>
            <person name="Jia H.J."/>
            <person name="Cai Q.L."/>
            <person name="Wang Y."/>
            <person name="Zhao H.B."/>
            <person name="Yang W.F."/>
            <person name="Wang G.Y."/>
            <person name="Li Y.H."/>
            <person name="Zhan D.L."/>
            <person name="Shen Y.T."/>
            <person name="Niu Q.F."/>
            <person name="Chang L."/>
            <person name="Qiu J."/>
            <person name="Zhao L."/>
            <person name="Xie H.B."/>
            <person name="Fu W.Y."/>
            <person name="Jin J."/>
            <person name="Li X.W."/>
            <person name="Jiao Y."/>
            <person name="Zhou C.C."/>
            <person name="Tu T."/>
            <person name="Chai C.Y."/>
            <person name="Gao J.L."/>
            <person name="Fan L.J."/>
            <person name="van de Weg E."/>
            <person name="Wang J.Y."/>
            <person name="Gao Z.S."/>
        </authorList>
    </citation>
    <scope>NUCLEOTIDE SEQUENCE [LARGE SCALE GENOMIC DNA]</scope>
    <source>
        <tissue evidence="1">Leaves</tissue>
    </source>
</reference>
<comment type="caution">
    <text evidence="1">The sequence shown here is derived from an EMBL/GenBank/DDBJ whole genome shotgun (WGS) entry which is preliminary data.</text>
</comment>
<evidence type="ECO:0000313" key="1">
    <source>
        <dbReference type="EMBL" id="KAB1210064.1"/>
    </source>
</evidence>
<dbReference type="AlphaFoldDB" id="A0A6A1VBC7"/>
<protein>
    <submittedName>
        <fullName evidence="1">Protein transport Sec1a</fullName>
    </submittedName>
</protein>
<keyword evidence="2" id="KW-1185">Reference proteome</keyword>
<dbReference type="Gene3D" id="1.25.40.60">
    <property type="match status" value="1"/>
</dbReference>
<dbReference type="SUPFAM" id="SSF56815">
    <property type="entry name" value="Sec1/munc18-like (SM) proteins"/>
    <property type="match status" value="1"/>
</dbReference>
<name>A0A6A1VBC7_9ROSI</name>
<sequence>MGLRELGQLEQDLVFGDAGAKDVINFLRTKQDATPENKLRLLMIFASVYPEKFEGDKASKLMQVAAEFQFLVFRDVYSAFISIDEGEP</sequence>
<accession>A0A6A1VBC7</accession>
<evidence type="ECO:0000313" key="2">
    <source>
        <dbReference type="Proteomes" id="UP000516437"/>
    </source>
</evidence>
<dbReference type="OrthoDB" id="1723882at2759"/>
<dbReference type="InterPro" id="IPR036045">
    <property type="entry name" value="Sec1-like_sf"/>
</dbReference>
<dbReference type="EMBL" id="RXIC02000024">
    <property type="protein sequence ID" value="KAB1210064.1"/>
    <property type="molecule type" value="Genomic_DNA"/>
</dbReference>